<reference evidence="4 5" key="1">
    <citation type="submission" date="2015-02" db="EMBL/GenBank/DDBJ databases">
        <title>Draft Genome Sequences of Two Closely-Related Aflatoxigenic Aspergillus Species Obtained from the Cote d'Ivoire.</title>
        <authorList>
            <person name="Moore G.G."/>
            <person name="Beltz S.B."/>
            <person name="Mack B.M."/>
        </authorList>
    </citation>
    <scope>NUCLEOTIDE SEQUENCE [LARGE SCALE GENOMIC DNA]</scope>
    <source>
        <strain evidence="4 5">SRRC1432</strain>
    </source>
</reference>
<name>A0A0F8VGL6_9EURO</name>
<keyword evidence="5" id="KW-1185">Reference proteome</keyword>
<evidence type="ECO:0000256" key="2">
    <source>
        <dbReference type="SAM" id="Phobius"/>
    </source>
</evidence>
<comment type="caution">
    <text evidence="4">The sequence shown here is derived from an EMBL/GenBank/DDBJ whole genome shotgun (WGS) entry which is preliminary data.</text>
</comment>
<organism evidence="4 5">
    <name type="scientific">Aspergillus ochraceoroseus</name>
    <dbReference type="NCBI Taxonomy" id="138278"/>
    <lineage>
        <taxon>Eukaryota</taxon>
        <taxon>Fungi</taxon>
        <taxon>Dikarya</taxon>
        <taxon>Ascomycota</taxon>
        <taxon>Pezizomycotina</taxon>
        <taxon>Eurotiomycetes</taxon>
        <taxon>Eurotiomycetidae</taxon>
        <taxon>Eurotiales</taxon>
        <taxon>Aspergillaceae</taxon>
        <taxon>Aspergillus</taxon>
        <taxon>Aspergillus subgen. Nidulantes</taxon>
    </lineage>
</organism>
<evidence type="ECO:0000256" key="3">
    <source>
        <dbReference type="SAM" id="SignalP"/>
    </source>
</evidence>
<accession>A0A0F8VGL6</accession>
<keyword evidence="3" id="KW-0732">Signal</keyword>
<keyword evidence="2" id="KW-1133">Transmembrane helix</keyword>
<dbReference type="OrthoDB" id="5215637at2759"/>
<dbReference type="AlphaFoldDB" id="A0A0F8VGL6"/>
<evidence type="ECO:0000313" key="4">
    <source>
        <dbReference type="EMBL" id="KKK22241.1"/>
    </source>
</evidence>
<evidence type="ECO:0000313" key="5">
    <source>
        <dbReference type="Proteomes" id="UP000034947"/>
    </source>
</evidence>
<feature type="compositionally biased region" description="Low complexity" evidence="1">
    <location>
        <begin position="227"/>
        <end position="239"/>
    </location>
</feature>
<feature type="compositionally biased region" description="Basic and acidic residues" evidence="1">
    <location>
        <begin position="255"/>
        <end position="274"/>
    </location>
</feature>
<feature type="signal peptide" evidence="3">
    <location>
        <begin position="1"/>
        <end position="28"/>
    </location>
</feature>
<feature type="region of interest" description="Disordered" evidence="1">
    <location>
        <begin position="162"/>
        <end position="191"/>
    </location>
</feature>
<gene>
    <name evidence="4" type="ORF">AOCH_001990</name>
</gene>
<protein>
    <recommendedName>
        <fullName evidence="6">Mid2 domain-containing protein</fullName>
    </recommendedName>
</protein>
<sequence>PVLWLFPLTTMKYTLGFALAALLPLVAGSTTTNSSTTCYNLDGSQATGDVPCGSGTVVNCCNTNDICLSNGLCFLQGDRGMALSQGSCTDRNWSANCYAPCSRYTRQSRIPIIHVDYDDEDSKYCCGAVLTEDDRTSCKYGDGPFQIPRGAAVIGYAALSRNSSSDDESSDSDSDSNSESSSTTTSTSQVSPSLAIGVGIGLPLGLLAMGGVLWAVWERRRRQLRQSGEGSESGTTVSGLHHRYGPIPSPTPRSGGRESPGELGNRPHTEELMERVDESLLRHRLF</sequence>
<keyword evidence="2" id="KW-0812">Transmembrane</keyword>
<dbReference type="VEuPathDB" id="FungiDB:P175DRAFT_0493576"/>
<feature type="non-terminal residue" evidence="4">
    <location>
        <position position="1"/>
    </location>
</feature>
<keyword evidence="2" id="KW-0472">Membrane</keyword>
<dbReference type="Proteomes" id="UP000034947">
    <property type="component" value="Unassembled WGS sequence"/>
</dbReference>
<dbReference type="EMBL" id="JYKN01000956">
    <property type="protein sequence ID" value="KKK22241.1"/>
    <property type="molecule type" value="Genomic_DNA"/>
</dbReference>
<evidence type="ECO:0000256" key="1">
    <source>
        <dbReference type="SAM" id="MobiDB-lite"/>
    </source>
</evidence>
<feature type="region of interest" description="Disordered" evidence="1">
    <location>
        <begin position="224"/>
        <end position="274"/>
    </location>
</feature>
<feature type="chain" id="PRO_5002529196" description="Mid2 domain-containing protein" evidence="3">
    <location>
        <begin position="29"/>
        <end position="286"/>
    </location>
</feature>
<proteinExistence type="predicted"/>
<evidence type="ECO:0008006" key="6">
    <source>
        <dbReference type="Google" id="ProtNLM"/>
    </source>
</evidence>
<feature type="transmembrane region" description="Helical" evidence="2">
    <location>
        <begin position="194"/>
        <end position="217"/>
    </location>
</feature>
<feature type="compositionally biased region" description="Acidic residues" evidence="1">
    <location>
        <begin position="165"/>
        <end position="176"/>
    </location>
</feature>
<feature type="compositionally biased region" description="Low complexity" evidence="1">
    <location>
        <begin position="177"/>
        <end position="191"/>
    </location>
</feature>